<dbReference type="Proteomes" id="UP000463470">
    <property type="component" value="Unassembled WGS sequence"/>
</dbReference>
<comment type="caution">
    <text evidence="1">The sequence shown here is derived from an EMBL/GenBank/DDBJ whole genome shotgun (WGS) entry which is preliminary data.</text>
</comment>
<proteinExistence type="predicted"/>
<evidence type="ECO:0000313" key="1">
    <source>
        <dbReference type="EMBL" id="MZP30893.1"/>
    </source>
</evidence>
<keyword evidence="2" id="KW-1185">Reference proteome</keyword>
<dbReference type="NCBIfam" id="NF041239">
    <property type="entry name" value="Moor_selen_rel"/>
    <property type="match status" value="1"/>
</dbReference>
<organism evidence="1 2">
    <name type="scientific">Heliomicrobium undosum</name>
    <dbReference type="NCBI Taxonomy" id="121734"/>
    <lineage>
        <taxon>Bacteria</taxon>
        <taxon>Bacillati</taxon>
        <taxon>Bacillota</taxon>
        <taxon>Clostridia</taxon>
        <taxon>Eubacteriales</taxon>
        <taxon>Heliobacteriaceae</taxon>
        <taxon>Heliomicrobium</taxon>
    </lineage>
</organism>
<gene>
    <name evidence="1" type="ORF">GTO91_14330</name>
</gene>
<dbReference type="InterPro" id="IPR049744">
    <property type="entry name" value="CC/Se_fam"/>
</dbReference>
<sequence length="103" mass="11599">MQQRGFFQDWSFTPEARAFIEQKGGIIHIPMNLSVGCCIHLDAPPEIEVGPPRPQDPAEYACFEKDGVTVYQDKRFACSHPLSIDLSRGLLRTKLAVKGWRLA</sequence>
<protein>
    <submittedName>
        <fullName evidence="1">Uncharacterized protein</fullName>
    </submittedName>
</protein>
<accession>A0A845L3N6</accession>
<dbReference type="OrthoDB" id="1957311at2"/>
<reference evidence="1 2" key="1">
    <citation type="submission" date="2020-01" db="EMBL/GenBank/DDBJ databases">
        <title>Whole-genome sequence of Heliobacterium undosum DSM 13378.</title>
        <authorList>
            <person name="Kyndt J.A."/>
            <person name="Meyer T.E."/>
        </authorList>
    </citation>
    <scope>NUCLEOTIDE SEQUENCE [LARGE SCALE GENOMIC DNA]</scope>
    <source>
        <strain evidence="1 2">DSM 13378</strain>
    </source>
</reference>
<dbReference type="RefSeq" id="WP_161259417.1">
    <property type="nucleotide sequence ID" value="NZ_WXEY01000021.1"/>
</dbReference>
<name>A0A845L3N6_9FIRM</name>
<dbReference type="AlphaFoldDB" id="A0A845L3N6"/>
<dbReference type="EMBL" id="WXEY01000021">
    <property type="protein sequence ID" value="MZP30893.1"/>
    <property type="molecule type" value="Genomic_DNA"/>
</dbReference>
<evidence type="ECO:0000313" key="2">
    <source>
        <dbReference type="Proteomes" id="UP000463470"/>
    </source>
</evidence>